<reference evidence="2 3" key="1">
    <citation type="submission" date="2017-05" db="EMBL/GenBank/DDBJ databases">
        <authorList>
            <person name="Varghese N."/>
            <person name="Submissions S."/>
        </authorList>
    </citation>
    <scope>NUCLEOTIDE SEQUENCE [LARGE SCALE GENOMIC DNA]</scope>
    <source>
        <strain evidence="2 3">DSM 15949</strain>
    </source>
</reference>
<keyword evidence="3" id="KW-1185">Reference proteome</keyword>
<evidence type="ECO:0000313" key="2">
    <source>
        <dbReference type="EMBL" id="SMP36525.1"/>
    </source>
</evidence>
<evidence type="ECO:0000256" key="1">
    <source>
        <dbReference type="SAM" id="MobiDB-lite"/>
    </source>
</evidence>
<name>A0ABY1PME2_9HYPH</name>
<dbReference type="EMBL" id="FXTT01000007">
    <property type="protein sequence ID" value="SMP36525.1"/>
    <property type="molecule type" value="Genomic_DNA"/>
</dbReference>
<accession>A0ABY1PME2</accession>
<organism evidence="2 3">
    <name type="scientific">Roseibium denhamense</name>
    <dbReference type="NCBI Taxonomy" id="76305"/>
    <lineage>
        <taxon>Bacteria</taxon>
        <taxon>Pseudomonadati</taxon>
        <taxon>Pseudomonadota</taxon>
        <taxon>Alphaproteobacteria</taxon>
        <taxon>Hyphomicrobiales</taxon>
        <taxon>Stappiaceae</taxon>
        <taxon>Roseibium</taxon>
    </lineage>
</organism>
<feature type="region of interest" description="Disordered" evidence="1">
    <location>
        <begin position="307"/>
        <end position="329"/>
    </location>
</feature>
<comment type="caution">
    <text evidence="2">The sequence shown here is derived from an EMBL/GenBank/DDBJ whole genome shotgun (WGS) entry which is preliminary data.</text>
</comment>
<gene>
    <name evidence="2" type="ORF">SAMN06265374_4170</name>
</gene>
<dbReference type="Proteomes" id="UP001157914">
    <property type="component" value="Unassembled WGS sequence"/>
</dbReference>
<dbReference type="Pfam" id="PF14305">
    <property type="entry name" value="ATPgrasp_TupA"/>
    <property type="match status" value="1"/>
</dbReference>
<protein>
    <submittedName>
        <fullName evidence="2">TupA-like ATPgrasp</fullName>
    </submittedName>
</protein>
<sequence>MFTGFKTEKYLFGDPNNSGSLGMFARRAFWRLIKPLPDRLYIILKYLTILGRVPNLRSPARFTEKIQVRKLEDRDPRLGPLVDKHDAKRFVAEKIGAKYVIPSFWVGDDLSKIDWDTITFPVIVKPTHASALGRILNGIEDAKEFVEDNPVPVWLATDHASINREWAYSQIKPRVLIEKLLAHGEELPPTYRFYVFKGQVACVDVDFRQNGTDYTSFRRPDWSHIPVVDRDFYGKMIEDLPTPPLLGEMLDLAATLGADFDFVRVDLYASDDWIKFSELTFYPSGGFAVFDPPSFDEELGRQWTEALNEKKQPGTLPDPGETTALKKTG</sequence>
<proteinExistence type="predicted"/>
<evidence type="ECO:0000313" key="3">
    <source>
        <dbReference type="Proteomes" id="UP001157914"/>
    </source>
</evidence>
<dbReference type="SUPFAM" id="SSF56059">
    <property type="entry name" value="Glutathione synthetase ATP-binding domain-like"/>
    <property type="match status" value="1"/>
</dbReference>
<dbReference type="InterPro" id="IPR029465">
    <property type="entry name" value="ATPgrasp_TupA"/>
</dbReference>